<keyword evidence="1" id="KW-0812">Transmembrane</keyword>
<keyword evidence="4" id="KW-1185">Reference proteome</keyword>
<evidence type="ECO:0000256" key="2">
    <source>
        <dbReference type="SAM" id="SignalP"/>
    </source>
</evidence>
<feature type="transmembrane region" description="Helical" evidence="1">
    <location>
        <begin position="381"/>
        <end position="402"/>
    </location>
</feature>
<feature type="signal peptide" evidence="2">
    <location>
        <begin position="1"/>
        <end position="19"/>
    </location>
</feature>
<dbReference type="Proteomes" id="UP000614601">
    <property type="component" value="Unassembled WGS sequence"/>
</dbReference>
<name>A0A811LH81_9BILA</name>
<comment type="caution">
    <text evidence="3">The sequence shown here is derived from an EMBL/GenBank/DDBJ whole genome shotgun (WGS) entry which is preliminary data.</text>
</comment>
<accession>A0A811LH81</accession>
<gene>
    <name evidence="3" type="ORF">BOKJ2_LOCUS12124</name>
</gene>
<sequence>MNRTLILFLFVFCFQFNYAVIEYLKVVPIAPGTFYLVWKMSSDVNIHKENAFFKIKSQIQQGDEARAITELLPKVADVCKEHVGRQGVTICSYNSTSHAFGVKQEFMVDYYEKKTNLLGSKTETATSYFYPPTLRVVSNSHDCIKLLLRVETFGNLPKKVKVELKSNVKNAEWSSDNTYLPILKPQNLYSYQYCNSGSTLLFLNKTESYLFRYQAIYETTFSFMNKNYTIIKDFTEESENLWSHVQYKNEPRIVFPVVTTRTNSGWFLNFTLPNITKKDDSEEAYRIEYKKDRYSRPYNWISVPKKTLNSITITNNQVSINMTEVVAKKKLLPETEFRIFFRQRTTNGWVWSQPSYSFKHSDLPKISGLKPENIVQRQITIFHRLAIVVLLVLIGISAGYIIKSLNANRLFKNLGFGYKKLDSDQEMSFV</sequence>
<organism evidence="3 4">
    <name type="scientific">Bursaphelenchus okinawaensis</name>
    <dbReference type="NCBI Taxonomy" id="465554"/>
    <lineage>
        <taxon>Eukaryota</taxon>
        <taxon>Metazoa</taxon>
        <taxon>Ecdysozoa</taxon>
        <taxon>Nematoda</taxon>
        <taxon>Chromadorea</taxon>
        <taxon>Rhabditida</taxon>
        <taxon>Tylenchina</taxon>
        <taxon>Tylenchomorpha</taxon>
        <taxon>Aphelenchoidea</taxon>
        <taxon>Aphelenchoididae</taxon>
        <taxon>Bursaphelenchus</taxon>
    </lineage>
</organism>
<evidence type="ECO:0000256" key="1">
    <source>
        <dbReference type="SAM" id="Phobius"/>
    </source>
</evidence>
<evidence type="ECO:0000313" key="3">
    <source>
        <dbReference type="EMBL" id="CAD5226541.1"/>
    </source>
</evidence>
<dbReference type="EMBL" id="CAJFDH010000005">
    <property type="protein sequence ID" value="CAD5226541.1"/>
    <property type="molecule type" value="Genomic_DNA"/>
</dbReference>
<reference evidence="3" key="1">
    <citation type="submission" date="2020-09" db="EMBL/GenBank/DDBJ databases">
        <authorList>
            <person name="Kikuchi T."/>
        </authorList>
    </citation>
    <scope>NUCLEOTIDE SEQUENCE</scope>
    <source>
        <strain evidence="3">SH1</strain>
    </source>
</reference>
<protein>
    <submittedName>
        <fullName evidence="3">Uncharacterized protein</fullName>
    </submittedName>
</protein>
<dbReference type="Proteomes" id="UP000783686">
    <property type="component" value="Unassembled WGS sequence"/>
</dbReference>
<feature type="chain" id="PRO_5036408493" evidence="2">
    <location>
        <begin position="20"/>
        <end position="430"/>
    </location>
</feature>
<keyword evidence="2" id="KW-0732">Signal</keyword>
<keyword evidence="1" id="KW-0472">Membrane</keyword>
<dbReference type="EMBL" id="CAJFCW020000005">
    <property type="protein sequence ID" value="CAG9122318.1"/>
    <property type="molecule type" value="Genomic_DNA"/>
</dbReference>
<dbReference type="AlphaFoldDB" id="A0A811LH81"/>
<proteinExistence type="predicted"/>
<keyword evidence="1" id="KW-1133">Transmembrane helix</keyword>
<dbReference type="OrthoDB" id="10480285at2759"/>
<evidence type="ECO:0000313" key="4">
    <source>
        <dbReference type="Proteomes" id="UP000614601"/>
    </source>
</evidence>